<evidence type="ECO:0000256" key="3">
    <source>
        <dbReference type="ARBA" id="ARBA00022705"/>
    </source>
</evidence>
<gene>
    <name evidence="8 15" type="primary">dnaA</name>
    <name evidence="15" type="ORF">JZY06_06740</name>
</gene>
<dbReference type="InterPro" id="IPR027417">
    <property type="entry name" value="P-loop_NTPase"/>
</dbReference>
<evidence type="ECO:0000256" key="1">
    <source>
        <dbReference type="ARBA" id="ARBA00006583"/>
    </source>
</evidence>
<accession>A0A939E0A5</accession>
<dbReference type="GO" id="GO:0005524">
    <property type="term" value="F:ATP binding"/>
    <property type="evidence" value="ECO:0007669"/>
    <property type="project" value="UniProtKB-UniRule"/>
</dbReference>
<evidence type="ECO:0000313" key="15">
    <source>
        <dbReference type="EMBL" id="MBN9644308.1"/>
    </source>
</evidence>
<comment type="subunit">
    <text evidence="8">Oligomerizes as a right-handed, spiral filament on DNA at oriC.</text>
</comment>
<comment type="domain">
    <text evidence="8">Domain I is involved in oligomerization and binding regulators, domain II is flexibile and of varying length in different bacteria, domain III forms the AAA+ region, while domain IV binds dsDNA.</text>
</comment>
<feature type="compositionally biased region" description="Low complexity" evidence="12">
    <location>
        <begin position="113"/>
        <end position="131"/>
    </location>
</feature>
<evidence type="ECO:0000313" key="16">
    <source>
        <dbReference type="Proteomes" id="UP000664332"/>
    </source>
</evidence>
<dbReference type="GO" id="GO:0005886">
    <property type="term" value="C:plasma membrane"/>
    <property type="evidence" value="ECO:0007669"/>
    <property type="project" value="TreeGrafter"/>
</dbReference>
<feature type="compositionally biased region" description="Basic and acidic residues" evidence="12">
    <location>
        <begin position="238"/>
        <end position="249"/>
    </location>
</feature>
<keyword evidence="6 8" id="KW-0446">Lipid-binding</keyword>
<dbReference type="InterPro" id="IPR013159">
    <property type="entry name" value="DnaA_C"/>
</dbReference>
<dbReference type="InterPro" id="IPR003593">
    <property type="entry name" value="AAA+_ATPase"/>
</dbReference>
<feature type="binding site" evidence="8">
    <location>
        <position position="298"/>
    </location>
    <ligand>
        <name>ATP</name>
        <dbReference type="ChEBI" id="CHEBI:30616"/>
    </ligand>
</feature>
<dbReference type="PANTHER" id="PTHR30050:SF2">
    <property type="entry name" value="CHROMOSOMAL REPLICATION INITIATOR PROTEIN DNAA"/>
    <property type="match status" value="1"/>
</dbReference>
<dbReference type="PANTHER" id="PTHR30050">
    <property type="entry name" value="CHROMOSOMAL REPLICATION INITIATOR PROTEIN DNAA"/>
    <property type="match status" value="1"/>
</dbReference>
<dbReference type="RefSeq" id="WP_207278799.1">
    <property type="nucleotide sequence ID" value="NZ_JAFLEQ010000011.1"/>
</dbReference>
<proteinExistence type="inferred from homology"/>
<dbReference type="InterPro" id="IPR013317">
    <property type="entry name" value="DnaA_dom"/>
</dbReference>
<sequence>MPDTDSTPVEIWRRVVAELVNRPDGAGAPISKIQEAYLRQVNPVAIVKGYAVLSVPSHSAKDAIENDLAQAISDILSTTVGVPCSLAVSVSRDQQHSPDNPAAAEQRTTHGWAGTTGYPAAPGSPATTAASDLVPGPGDHSGSTGGSAGPLPHPTAPGAAHGLAPGAGAASAGADRPRPAIPPQEAIRGLAGSQQDTGAPADTTGHGQPVARWTSANADDTAAGDFVAPTHSHGAPRLPREARAVDPDRDSSISARYTFDNFVTGPSNRFAQAAAIAVAEAPAQAFNPLFIWGGSGLGKTHLLHATGTYAKQLDQSLRVKYVSSEEFTNDYINSVRDDRQESFKRRYRNLDVLMVDDIQFLAGKEGTQEEFFHTFNALHQANKQIILSSDRPPKQLTTLHDRLRTRFQAGLIADIQPPDVETRIAILMRKAETDQIKVERDVLELIATNFESSIRELEGALIRVAASASLNKEPVNLETARTTLQDILPEEADVQITSQTIIEVAAEFFDMSVDVIIGTGKARARAHARQLAMYLCRELTDLSLPKIGQAFGGRDHTTVMYAEKKIKQEIKENRETYNQIQELTQLIKTRARS</sequence>
<keyword evidence="16" id="KW-1185">Reference proteome</keyword>
<organism evidence="15 16">
    <name type="scientific">Corynebacterium mendelii</name>
    <dbReference type="NCBI Taxonomy" id="2765362"/>
    <lineage>
        <taxon>Bacteria</taxon>
        <taxon>Bacillati</taxon>
        <taxon>Actinomycetota</taxon>
        <taxon>Actinomycetes</taxon>
        <taxon>Mycobacteriales</taxon>
        <taxon>Corynebacteriaceae</taxon>
        <taxon>Corynebacterium</taxon>
    </lineage>
</organism>
<dbReference type="GO" id="GO:0006270">
    <property type="term" value="P:DNA replication initiation"/>
    <property type="evidence" value="ECO:0007669"/>
    <property type="project" value="UniProtKB-UniRule"/>
</dbReference>
<feature type="binding site" evidence="8">
    <location>
        <position position="299"/>
    </location>
    <ligand>
        <name>ATP</name>
        <dbReference type="ChEBI" id="CHEBI:30616"/>
    </ligand>
</feature>
<dbReference type="AlphaFoldDB" id="A0A939E0A5"/>
<dbReference type="GO" id="GO:0008289">
    <property type="term" value="F:lipid binding"/>
    <property type="evidence" value="ECO:0007669"/>
    <property type="project" value="UniProtKB-KW"/>
</dbReference>
<feature type="compositionally biased region" description="Low complexity" evidence="12">
    <location>
        <begin position="156"/>
        <end position="174"/>
    </location>
</feature>
<dbReference type="InterPro" id="IPR038454">
    <property type="entry name" value="DnaA_N_sf"/>
</dbReference>
<evidence type="ECO:0000259" key="13">
    <source>
        <dbReference type="SMART" id="SM00382"/>
    </source>
</evidence>
<evidence type="ECO:0000256" key="4">
    <source>
        <dbReference type="ARBA" id="ARBA00022741"/>
    </source>
</evidence>
<dbReference type="FunFam" id="3.40.50.300:FF:000150">
    <property type="entry name" value="Chromosomal replication initiator protein DnaA"/>
    <property type="match status" value="1"/>
</dbReference>
<comment type="caution">
    <text evidence="15">The sequence shown here is derived from an EMBL/GenBank/DDBJ whole genome shotgun (WGS) entry which is preliminary data.</text>
</comment>
<dbReference type="InterPro" id="IPR001957">
    <property type="entry name" value="Chromosome_initiator_DnaA"/>
</dbReference>
<feature type="binding site" evidence="8">
    <location>
        <position position="300"/>
    </location>
    <ligand>
        <name>ATP</name>
        <dbReference type="ChEBI" id="CHEBI:30616"/>
    </ligand>
</feature>
<evidence type="ECO:0000256" key="11">
    <source>
        <dbReference type="RuleBase" id="RU004227"/>
    </source>
</evidence>
<dbReference type="Gene3D" id="3.40.50.300">
    <property type="entry name" value="P-loop containing nucleotide triphosphate hydrolases"/>
    <property type="match status" value="1"/>
</dbReference>
<comment type="similarity">
    <text evidence="1 8 11">Belongs to the DnaA family.</text>
</comment>
<dbReference type="SMART" id="SM00382">
    <property type="entry name" value="AAA"/>
    <property type="match status" value="1"/>
</dbReference>
<comment type="subcellular location">
    <subcellularLocation>
        <location evidence="8">Cytoplasm</location>
    </subcellularLocation>
</comment>
<keyword evidence="5 8" id="KW-0067">ATP-binding</keyword>
<dbReference type="InterPro" id="IPR018312">
    <property type="entry name" value="Chromosome_initiator_DnaA_CS"/>
</dbReference>
<dbReference type="SMART" id="SM00760">
    <property type="entry name" value="Bac_DnaA_C"/>
    <property type="match status" value="1"/>
</dbReference>
<dbReference type="Gene3D" id="3.30.300.180">
    <property type="match status" value="1"/>
</dbReference>
<evidence type="ECO:0000256" key="12">
    <source>
        <dbReference type="SAM" id="MobiDB-lite"/>
    </source>
</evidence>
<dbReference type="GO" id="GO:0006275">
    <property type="term" value="P:regulation of DNA replication"/>
    <property type="evidence" value="ECO:0007669"/>
    <property type="project" value="UniProtKB-UniRule"/>
</dbReference>
<feature type="region of interest" description="Disordered" evidence="12">
    <location>
        <begin position="91"/>
        <end position="249"/>
    </location>
</feature>
<dbReference type="NCBIfam" id="NF010686">
    <property type="entry name" value="PRK14086.1"/>
    <property type="match status" value="1"/>
</dbReference>
<dbReference type="HAMAP" id="MF_00377">
    <property type="entry name" value="DnaA_bact"/>
    <property type="match status" value="1"/>
</dbReference>
<comment type="function">
    <text evidence="8 10">Plays an essential role in the initiation and regulation of chromosomal replication. ATP-DnaA binds to the origin of replication (oriC) to initiate formation of the DNA replication initiation complex once per cell cycle. Binds the DnaA box (a 9 base pair repeat at the origin) and separates the double-stranded (ds)DNA. Forms a right-handed helical filament on oriC DNA; dsDNA binds to the exterior of the filament while single-stranded (ss)DNA is stabiized in the filament's interior. The ATP-DnaA-oriC complex binds and stabilizes one strand of the AT-rich DNA unwinding element (DUE), permitting loading of DNA polymerase. After initiation quickly degrades to an ADP-DnaA complex that is not apt for DNA replication. Binds acidic phospholipids.</text>
</comment>
<evidence type="ECO:0000256" key="6">
    <source>
        <dbReference type="ARBA" id="ARBA00023121"/>
    </source>
</evidence>
<dbReference type="NCBIfam" id="TIGR00362">
    <property type="entry name" value="DnaA"/>
    <property type="match status" value="1"/>
</dbReference>
<dbReference type="SUPFAM" id="SSF48295">
    <property type="entry name" value="TrpR-like"/>
    <property type="match status" value="1"/>
</dbReference>
<dbReference type="GO" id="GO:0005737">
    <property type="term" value="C:cytoplasm"/>
    <property type="evidence" value="ECO:0007669"/>
    <property type="project" value="UniProtKB-SubCell"/>
</dbReference>
<feature type="region of interest" description="Domain III, AAA+ region" evidence="8">
    <location>
        <begin position="252"/>
        <end position="468"/>
    </location>
</feature>
<name>A0A939E0A5_9CORY</name>
<evidence type="ECO:0000256" key="9">
    <source>
        <dbReference type="NCBIfam" id="TIGR00362"/>
    </source>
</evidence>
<dbReference type="Proteomes" id="UP000664332">
    <property type="component" value="Unassembled WGS sequence"/>
</dbReference>
<evidence type="ECO:0000256" key="5">
    <source>
        <dbReference type="ARBA" id="ARBA00022840"/>
    </source>
</evidence>
<feature type="region of interest" description="Domain IV, binds dsDNA" evidence="8">
    <location>
        <begin position="469"/>
        <end position="593"/>
    </location>
</feature>
<dbReference type="CDD" id="cd06571">
    <property type="entry name" value="Bac_DnaA_C"/>
    <property type="match status" value="1"/>
</dbReference>
<dbReference type="InterPro" id="IPR010921">
    <property type="entry name" value="Trp_repressor/repl_initiator"/>
</dbReference>
<keyword evidence="4 8" id="KW-0547">Nucleotide-binding</keyword>
<evidence type="ECO:0000256" key="7">
    <source>
        <dbReference type="ARBA" id="ARBA00023125"/>
    </source>
</evidence>
<dbReference type="GO" id="GO:0003688">
    <property type="term" value="F:DNA replication origin binding"/>
    <property type="evidence" value="ECO:0007669"/>
    <property type="project" value="UniProtKB-UniRule"/>
</dbReference>
<dbReference type="Gene3D" id="1.10.1750.10">
    <property type="match status" value="1"/>
</dbReference>
<comment type="caution">
    <text evidence="8">Lacks conserved residue(s) required for the propagation of feature annotation.</text>
</comment>
<dbReference type="SUPFAM" id="SSF52540">
    <property type="entry name" value="P-loop containing nucleoside triphosphate hydrolases"/>
    <property type="match status" value="1"/>
</dbReference>
<protein>
    <recommendedName>
        <fullName evidence="8 9">Chromosomal replication initiator protein DnaA</fullName>
    </recommendedName>
</protein>
<keyword evidence="7 8" id="KW-0238">DNA-binding</keyword>
<dbReference type="FunFam" id="1.10.8.60:FF:000003">
    <property type="entry name" value="Chromosomal replication initiator protein DnaA"/>
    <property type="match status" value="1"/>
</dbReference>
<dbReference type="InterPro" id="IPR020591">
    <property type="entry name" value="Chromosome_initiator_DnaA-like"/>
</dbReference>
<dbReference type="FunFam" id="1.10.1750.10:FF:000002">
    <property type="entry name" value="Chromosomal replication initiator protein DnaA"/>
    <property type="match status" value="1"/>
</dbReference>
<evidence type="ECO:0000256" key="2">
    <source>
        <dbReference type="ARBA" id="ARBA00022490"/>
    </source>
</evidence>
<dbReference type="Pfam" id="PF00308">
    <property type="entry name" value="Bac_DnaA"/>
    <property type="match status" value="1"/>
</dbReference>
<dbReference type="CDD" id="cd00009">
    <property type="entry name" value="AAA"/>
    <property type="match status" value="1"/>
</dbReference>
<reference evidence="15" key="1">
    <citation type="submission" date="2021-03" db="EMBL/GenBank/DDBJ databases">
        <authorList>
            <person name="Sun Q."/>
        </authorList>
    </citation>
    <scope>NUCLEOTIDE SEQUENCE</scope>
    <source>
        <strain evidence="15">CCM 8862</strain>
    </source>
</reference>
<evidence type="ECO:0000256" key="10">
    <source>
        <dbReference type="RuleBase" id="RU000577"/>
    </source>
</evidence>
<feature type="region of interest" description="Domain I, interacts with DnaA modulators" evidence="8">
    <location>
        <begin position="1"/>
        <end position="104"/>
    </location>
</feature>
<evidence type="ECO:0000259" key="14">
    <source>
        <dbReference type="SMART" id="SM00760"/>
    </source>
</evidence>
<evidence type="ECO:0000256" key="8">
    <source>
        <dbReference type="HAMAP-Rule" id="MF_00377"/>
    </source>
</evidence>
<feature type="domain" description="Chromosomal replication initiator DnaA C-terminal" evidence="14">
    <location>
        <begin position="497"/>
        <end position="566"/>
    </location>
</feature>
<dbReference type="PROSITE" id="PS01008">
    <property type="entry name" value="DNAA"/>
    <property type="match status" value="1"/>
</dbReference>
<keyword evidence="3 8" id="KW-0235">DNA replication</keyword>
<dbReference type="EMBL" id="JAFLEQ010000011">
    <property type="protein sequence ID" value="MBN9644308.1"/>
    <property type="molecule type" value="Genomic_DNA"/>
</dbReference>
<feature type="binding site" evidence="8">
    <location>
        <position position="296"/>
    </location>
    <ligand>
        <name>ATP</name>
        <dbReference type="ChEBI" id="CHEBI:30616"/>
    </ligand>
</feature>
<dbReference type="Gene3D" id="1.10.8.60">
    <property type="match status" value="1"/>
</dbReference>
<feature type="domain" description="AAA+ ATPase" evidence="13">
    <location>
        <begin position="285"/>
        <end position="413"/>
    </location>
</feature>
<dbReference type="Pfam" id="PF08299">
    <property type="entry name" value="Bac_DnaA_C"/>
    <property type="match status" value="1"/>
</dbReference>
<dbReference type="PRINTS" id="PR00051">
    <property type="entry name" value="DNAA"/>
</dbReference>
<keyword evidence="2 8" id="KW-0963">Cytoplasm</keyword>